<evidence type="ECO:0008006" key="4">
    <source>
        <dbReference type="Google" id="ProtNLM"/>
    </source>
</evidence>
<gene>
    <name evidence="2" type="ORF">AKO1_009977</name>
</gene>
<evidence type="ECO:0000313" key="2">
    <source>
        <dbReference type="EMBL" id="KAL0491253.1"/>
    </source>
</evidence>
<keyword evidence="1" id="KW-0472">Membrane</keyword>
<reference evidence="2 3" key="1">
    <citation type="submission" date="2024-03" db="EMBL/GenBank/DDBJ databases">
        <title>The Acrasis kona genome and developmental transcriptomes reveal deep origins of eukaryotic multicellular pathways.</title>
        <authorList>
            <person name="Sheikh S."/>
            <person name="Fu C.-J."/>
            <person name="Brown M.W."/>
            <person name="Baldauf S.L."/>
        </authorList>
    </citation>
    <scope>NUCLEOTIDE SEQUENCE [LARGE SCALE GENOMIC DNA]</scope>
    <source>
        <strain evidence="2 3">ATCC MYA-3509</strain>
    </source>
</reference>
<keyword evidence="1" id="KW-0812">Transmembrane</keyword>
<sequence>AHSQCTESFINVTRALPEAQPKSNTCTFVTIPPNFQLSIDFSTLSPDIVVYAKLDIQPTATTADWLPSRDRIFYIHPTLTSRTIYFTFNNNGDVANTPSVTFTSLYYDVTTIDPTQTQIAYPSITTFYAVASKSSQQLAVGLSPCRVAGSQYNVSYGLNDTWSGQLMKSMIVQDNQPLAIFVAKSNAVDGLVYFQINPILCPAPCTDATIPIMIISGDQTFSDPTKTYNVVVPAAGSDPFYYSYQVEASTEVEYNGVYNNAQVYVDYEGRAPSKDASNVINNYNLFYPRYNKATIMFAIYGSDVSASVGKVTFKNVLTTSVELVYGGAKIDFYTEGTNARDYYFVNVTKDGFQLTVTPISKDVTFNVSVLKEPMVDAPLFMKSSMGSAITYQDKNLNNDIFNVVVSANSFPANYTIQAKVTTTVKVNRTLQLATWIVAGTSMCTIALIVLSSFLFIIFGYISRLFFKPVKRNEAGELLLMDNIRF</sequence>
<comment type="caution">
    <text evidence="2">The sequence shown here is derived from an EMBL/GenBank/DDBJ whole genome shotgun (WGS) entry which is preliminary data.</text>
</comment>
<protein>
    <recommendedName>
        <fullName evidence="4">CUB-like domain-containing protein</fullName>
    </recommendedName>
</protein>
<evidence type="ECO:0000256" key="1">
    <source>
        <dbReference type="SAM" id="Phobius"/>
    </source>
</evidence>
<dbReference type="AlphaFoldDB" id="A0AAW2ZN21"/>
<feature type="non-terminal residue" evidence="2">
    <location>
        <position position="1"/>
    </location>
</feature>
<proteinExistence type="predicted"/>
<dbReference type="EMBL" id="JAOPGA020001779">
    <property type="protein sequence ID" value="KAL0491253.1"/>
    <property type="molecule type" value="Genomic_DNA"/>
</dbReference>
<keyword evidence="3" id="KW-1185">Reference proteome</keyword>
<feature type="transmembrane region" description="Helical" evidence="1">
    <location>
        <begin position="432"/>
        <end position="461"/>
    </location>
</feature>
<keyword evidence="1" id="KW-1133">Transmembrane helix</keyword>
<accession>A0AAW2ZN21</accession>
<name>A0AAW2ZN21_9EUKA</name>
<dbReference type="Proteomes" id="UP001431209">
    <property type="component" value="Unassembled WGS sequence"/>
</dbReference>
<organism evidence="2 3">
    <name type="scientific">Acrasis kona</name>
    <dbReference type="NCBI Taxonomy" id="1008807"/>
    <lineage>
        <taxon>Eukaryota</taxon>
        <taxon>Discoba</taxon>
        <taxon>Heterolobosea</taxon>
        <taxon>Tetramitia</taxon>
        <taxon>Eutetramitia</taxon>
        <taxon>Acrasidae</taxon>
        <taxon>Acrasis</taxon>
    </lineage>
</organism>
<evidence type="ECO:0000313" key="3">
    <source>
        <dbReference type="Proteomes" id="UP001431209"/>
    </source>
</evidence>